<dbReference type="Gene3D" id="2.10.230.10">
    <property type="entry name" value="Heat shock protein DnaJ, cysteine-rich domain"/>
    <property type="match status" value="1"/>
</dbReference>
<dbReference type="InterPro" id="IPR001305">
    <property type="entry name" value="HSP_DnaJ_Cys-rich_dom"/>
</dbReference>
<dbReference type="PROSITE" id="PS50076">
    <property type="entry name" value="DNAJ_2"/>
    <property type="match status" value="1"/>
</dbReference>
<evidence type="ECO:0000256" key="2">
    <source>
        <dbReference type="ARBA" id="ARBA00022723"/>
    </source>
</evidence>
<dbReference type="NCBIfam" id="TIGR02349">
    <property type="entry name" value="DnaJ_bact"/>
    <property type="match status" value="1"/>
</dbReference>
<dbReference type="Proteomes" id="UP000830835">
    <property type="component" value="Unassembled WGS sequence"/>
</dbReference>
<dbReference type="CDD" id="cd10719">
    <property type="entry name" value="DnaJ_zf"/>
    <property type="match status" value="1"/>
</dbReference>
<feature type="binding site" evidence="8">
    <location>
        <position position="152"/>
    </location>
    <ligand>
        <name>Zn(2+)</name>
        <dbReference type="ChEBI" id="CHEBI:29105"/>
        <label>1</label>
    </ligand>
</feature>
<comment type="subunit">
    <text evidence="8">Homodimer.</text>
</comment>
<evidence type="ECO:0000256" key="6">
    <source>
        <dbReference type="ARBA" id="ARBA00023016"/>
    </source>
</evidence>
<organism evidence="12 13">
    <name type="scientific">Thermostichus vulcanus str. 'Rupite'</name>
    <dbReference type="NCBI Taxonomy" id="2813851"/>
    <lineage>
        <taxon>Bacteria</taxon>
        <taxon>Bacillati</taxon>
        <taxon>Cyanobacteriota</taxon>
        <taxon>Cyanophyceae</taxon>
        <taxon>Thermostichales</taxon>
        <taxon>Thermostichaceae</taxon>
        <taxon>Thermostichus</taxon>
    </lineage>
</organism>
<dbReference type="HAMAP" id="MF_01152">
    <property type="entry name" value="DnaJ"/>
    <property type="match status" value="1"/>
</dbReference>
<comment type="cofactor">
    <cofactor evidence="8">
        <name>Zn(2+)</name>
        <dbReference type="ChEBI" id="CHEBI:29105"/>
    </cofactor>
    <text evidence="8">Binds 2 Zn(2+) ions per monomer.</text>
</comment>
<keyword evidence="2 8" id="KW-0479">Metal-binding</keyword>
<comment type="caution">
    <text evidence="12">The sequence shown here is derived from an EMBL/GenBank/DDBJ whole genome shotgun (WGS) entry which is preliminary data.</text>
</comment>
<name>A0ABT0CBM3_THEVL</name>
<feature type="zinc finger region" description="CR-type" evidence="9">
    <location>
        <begin position="136"/>
        <end position="218"/>
    </location>
</feature>
<dbReference type="NCBIfam" id="NF010886">
    <property type="entry name" value="PRK14293.1"/>
    <property type="match status" value="1"/>
</dbReference>
<dbReference type="SUPFAM" id="SSF46565">
    <property type="entry name" value="Chaperone J-domain"/>
    <property type="match status" value="1"/>
</dbReference>
<sequence>MARDYYEILGVSRDSSKEDIKRAYRRLARKYHPDVNKEPGAEDRFKEINRAYEVLSDNEMKARYDRFGEAGLGGAAAAAGGFQDFPGMGGFADIFESFFTNFAGAGTGYTRSRNGPVRGDDLRFDLKLEFLEAIFGGEKQIRISHLETCTVCGGSGAKPGTDVKTCPTCGGSGQVRRATRTPFGSFTQVSVCPTCSGSGQVVEEVCYHCNGEGLAQTTKKLRINIPAGVDSGTRLRVSGEGDAGRRGGPPGDLYVYLFVEADPDFQRDGLTILSEVRVSYLQAILGAKVSVPTVDSKAGLEEEVELTIPAGSQPGTVLTLEGKGVPRIGNSVARGDHQLTLVVEIPTRISAEERELLMRLAELHGERINKRDGFLGGLLRGLAQMPGNREREEE</sequence>
<evidence type="ECO:0000256" key="5">
    <source>
        <dbReference type="ARBA" id="ARBA00022833"/>
    </source>
</evidence>
<feature type="repeat" description="CXXCXGXG motif" evidence="8">
    <location>
        <begin position="149"/>
        <end position="156"/>
    </location>
</feature>
<evidence type="ECO:0000259" key="11">
    <source>
        <dbReference type="PROSITE" id="PS51188"/>
    </source>
</evidence>
<feature type="domain" description="CR-type" evidence="11">
    <location>
        <begin position="136"/>
        <end position="218"/>
    </location>
</feature>
<dbReference type="Gene3D" id="1.10.287.110">
    <property type="entry name" value="DnaJ domain"/>
    <property type="match status" value="1"/>
</dbReference>
<keyword evidence="1 8" id="KW-0235">DNA replication</keyword>
<dbReference type="CDD" id="cd06257">
    <property type="entry name" value="DnaJ"/>
    <property type="match status" value="1"/>
</dbReference>
<dbReference type="PROSITE" id="PS51188">
    <property type="entry name" value="ZF_CR"/>
    <property type="match status" value="1"/>
</dbReference>
<dbReference type="InterPro" id="IPR012724">
    <property type="entry name" value="DnaJ"/>
</dbReference>
<keyword evidence="7 8" id="KW-0143">Chaperone</keyword>
<comment type="similarity">
    <text evidence="8">Belongs to the DnaJ family.</text>
</comment>
<dbReference type="PANTHER" id="PTHR43096:SF10">
    <property type="entry name" value="CHAPERONE PROTEIN DNAJ A6, CHLOROPLASTIC"/>
    <property type="match status" value="1"/>
</dbReference>
<feature type="binding site" evidence="8">
    <location>
        <position position="192"/>
    </location>
    <ligand>
        <name>Zn(2+)</name>
        <dbReference type="ChEBI" id="CHEBI:29105"/>
        <label>2</label>
    </ligand>
</feature>
<dbReference type="InterPro" id="IPR001623">
    <property type="entry name" value="DnaJ_domain"/>
</dbReference>
<evidence type="ECO:0000313" key="12">
    <source>
        <dbReference type="EMBL" id="MCJ2542755.1"/>
    </source>
</evidence>
<dbReference type="InterPro" id="IPR036869">
    <property type="entry name" value="J_dom_sf"/>
</dbReference>
<feature type="binding site" evidence="8">
    <location>
        <position position="169"/>
    </location>
    <ligand>
        <name>Zn(2+)</name>
        <dbReference type="ChEBI" id="CHEBI:29105"/>
        <label>2</label>
    </ligand>
</feature>
<feature type="repeat" description="CXXCXGXG motif" evidence="8">
    <location>
        <begin position="166"/>
        <end position="173"/>
    </location>
</feature>
<evidence type="ECO:0000256" key="9">
    <source>
        <dbReference type="PROSITE-ProRule" id="PRU00546"/>
    </source>
</evidence>
<dbReference type="InterPro" id="IPR036410">
    <property type="entry name" value="HSP_DnaJ_Cys-rich_dom_sf"/>
</dbReference>
<dbReference type="RefSeq" id="WP_244350036.1">
    <property type="nucleotide sequence ID" value="NZ_JAFIRA010000015.1"/>
</dbReference>
<comment type="function">
    <text evidence="8">Participates actively in the response to hyperosmotic and heat shock by preventing the aggregation of stress-denatured proteins and by disaggregating proteins, also in an autonomous, DnaK-independent fashion. Unfolded proteins bind initially to DnaJ; upon interaction with the DnaJ-bound protein, DnaK hydrolyzes its bound ATP, resulting in the formation of a stable complex. GrpE releases ADP from DnaK; ATP binding to DnaK triggers the release of the substrate protein, thus completing the reaction cycle. Several rounds of ATP-dependent interactions between DnaJ, DnaK and GrpE are required for fully efficient folding. Also involved, together with DnaK and GrpE, in the DNA replication of plasmids through activation of initiation proteins.</text>
</comment>
<feature type="repeat" description="CXXCXGXG motif" evidence="8">
    <location>
        <begin position="192"/>
        <end position="199"/>
    </location>
</feature>
<gene>
    <name evidence="8 12" type="primary">dnaJ</name>
    <name evidence="12" type="ORF">JX360_07510</name>
</gene>
<feature type="binding site" evidence="8">
    <location>
        <position position="195"/>
    </location>
    <ligand>
        <name>Zn(2+)</name>
        <dbReference type="ChEBI" id="CHEBI:29105"/>
        <label>2</label>
    </ligand>
</feature>
<dbReference type="Pfam" id="PF00226">
    <property type="entry name" value="DnaJ"/>
    <property type="match status" value="1"/>
</dbReference>
<dbReference type="InterPro" id="IPR002939">
    <property type="entry name" value="DnaJ_C"/>
</dbReference>
<feature type="domain" description="J" evidence="10">
    <location>
        <begin position="4"/>
        <end position="68"/>
    </location>
</feature>
<dbReference type="InterPro" id="IPR008971">
    <property type="entry name" value="HSP40/DnaJ_pept-bd"/>
</dbReference>
<evidence type="ECO:0000256" key="4">
    <source>
        <dbReference type="ARBA" id="ARBA00022771"/>
    </source>
</evidence>
<comment type="subcellular location">
    <subcellularLocation>
        <location evidence="8">Cytoplasm</location>
    </subcellularLocation>
</comment>
<dbReference type="Pfam" id="PF00684">
    <property type="entry name" value="DnaJ_CXXCXGXG"/>
    <property type="match status" value="1"/>
</dbReference>
<dbReference type="PROSITE" id="PS00636">
    <property type="entry name" value="DNAJ_1"/>
    <property type="match status" value="1"/>
</dbReference>
<dbReference type="PANTHER" id="PTHR43096">
    <property type="entry name" value="DNAJ HOMOLOG 1, MITOCHONDRIAL-RELATED"/>
    <property type="match status" value="1"/>
</dbReference>
<dbReference type="SUPFAM" id="SSF57938">
    <property type="entry name" value="DnaJ/Hsp40 cysteine-rich domain"/>
    <property type="match status" value="1"/>
</dbReference>
<evidence type="ECO:0000256" key="7">
    <source>
        <dbReference type="ARBA" id="ARBA00023186"/>
    </source>
</evidence>
<keyword evidence="13" id="KW-1185">Reference proteome</keyword>
<evidence type="ECO:0000256" key="3">
    <source>
        <dbReference type="ARBA" id="ARBA00022737"/>
    </source>
</evidence>
<keyword evidence="6 8" id="KW-0346">Stress response</keyword>
<keyword evidence="5 8" id="KW-0862">Zinc</keyword>
<evidence type="ECO:0000256" key="8">
    <source>
        <dbReference type="HAMAP-Rule" id="MF_01152"/>
    </source>
</evidence>
<proteinExistence type="inferred from homology"/>
<dbReference type="Gene3D" id="2.60.260.20">
    <property type="entry name" value="Urease metallochaperone UreE, N-terminal domain"/>
    <property type="match status" value="2"/>
</dbReference>
<dbReference type="PRINTS" id="PR00625">
    <property type="entry name" value="JDOMAIN"/>
</dbReference>
<feature type="binding site" evidence="8">
    <location>
        <position position="149"/>
    </location>
    <ligand>
        <name>Zn(2+)</name>
        <dbReference type="ChEBI" id="CHEBI:29105"/>
        <label>1</label>
    </ligand>
</feature>
<evidence type="ECO:0000256" key="1">
    <source>
        <dbReference type="ARBA" id="ARBA00022705"/>
    </source>
</evidence>
<evidence type="ECO:0000259" key="10">
    <source>
        <dbReference type="PROSITE" id="PS50076"/>
    </source>
</evidence>
<keyword evidence="3 8" id="KW-0677">Repeat</keyword>
<dbReference type="Pfam" id="PF01556">
    <property type="entry name" value="DnaJ_C"/>
    <property type="match status" value="1"/>
</dbReference>
<feature type="binding site" evidence="8">
    <location>
        <position position="209"/>
    </location>
    <ligand>
        <name>Zn(2+)</name>
        <dbReference type="ChEBI" id="CHEBI:29105"/>
        <label>1</label>
    </ligand>
</feature>
<comment type="domain">
    <text evidence="8">The J domain is necessary and sufficient to stimulate DnaK ATPase activity. Zinc center 1 plays an important role in the autonomous, DnaK-independent chaperone activity of DnaJ. Zinc center 2 is essential for interaction with DnaK and for DnaJ activity.</text>
</comment>
<reference evidence="12" key="1">
    <citation type="submission" date="2021-02" db="EMBL/GenBank/DDBJ databases">
        <title>The CRISPR/cas machinery reduction and long-range gene transfer in the hot spring cyanobacterium Synechococcus.</title>
        <authorList>
            <person name="Dvorak P."/>
            <person name="Jahodarova E."/>
            <person name="Hasler P."/>
            <person name="Poulickova A."/>
        </authorList>
    </citation>
    <scope>NUCLEOTIDE SEQUENCE</scope>
    <source>
        <strain evidence="12">Rupite</strain>
    </source>
</reference>
<feature type="binding site" evidence="8">
    <location>
        <position position="206"/>
    </location>
    <ligand>
        <name>Zn(2+)</name>
        <dbReference type="ChEBI" id="CHEBI:29105"/>
        <label>1</label>
    </ligand>
</feature>
<dbReference type="SMART" id="SM00271">
    <property type="entry name" value="DnaJ"/>
    <property type="match status" value="1"/>
</dbReference>
<feature type="repeat" description="CXXCXGXG motif" evidence="8">
    <location>
        <begin position="206"/>
        <end position="213"/>
    </location>
</feature>
<dbReference type="SUPFAM" id="SSF49493">
    <property type="entry name" value="HSP40/DnaJ peptide-binding domain"/>
    <property type="match status" value="2"/>
</dbReference>
<protein>
    <recommendedName>
        <fullName evidence="8">Chaperone protein DnaJ</fullName>
    </recommendedName>
</protein>
<dbReference type="InterPro" id="IPR018253">
    <property type="entry name" value="DnaJ_domain_CS"/>
</dbReference>
<feature type="binding site" evidence="8">
    <location>
        <position position="166"/>
    </location>
    <ligand>
        <name>Zn(2+)</name>
        <dbReference type="ChEBI" id="CHEBI:29105"/>
        <label>2</label>
    </ligand>
</feature>
<keyword evidence="4 8" id="KW-0863">Zinc-finger</keyword>
<dbReference type="NCBIfam" id="NF008035">
    <property type="entry name" value="PRK10767.1"/>
    <property type="match status" value="1"/>
</dbReference>
<evidence type="ECO:0000313" key="13">
    <source>
        <dbReference type="Proteomes" id="UP000830835"/>
    </source>
</evidence>
<keyword evidence="8" id="KW-0963">Cytoplasm</keyword>
<dbReference type="EMBL" id="JAFIRA010000015">
    <property type="protein sequence ID" value="MCJ2542755.1"/>
    <property type="molecule type" value="Genomic_DNA"/>
</dbReference>
<dbReference type="CDD" id="cd10747">
    <property type="entry name" value="DnaJ_C"/>
    <property type="match status" value="1"/>
</dbReference>
<accession>A0ABT0CBM3</accession>